<comment type="subunit">
    <text evidence="10">Microtubule inner protein component of sperm flagellar doublet microtubules.</text>
</comment>
<feature type="coiled-coil region" evidence="11">
    <location>
        <begin position="173"/>
        <end position="256"/>
    </location>
</feature>
<proteinExistence type="inferred from homology"/>
<dbReference type="Pfam" id="PF05914">
    <property type="entry name" value="RIB43A"/>
    <property type="match status" value="1"/>
</dbReference>
<dbReference type="Proteomes" id="UP001221898">
    <property type="component" value="Unassembled WGS sequence"/>
</dbReference>
<comment type="subcellular location">
    <subcellularLocation>
        <location evidence="1">Cytoplasm</location>
        <location evidence="1">Cytoskeleton</location>
        <location evidence="1">Flagellum axoneme</location>
    </subcellularLocation>
</comment>
<dbReference type="PANTHER" id="PTHR14517">
    <property type="entry name" value="RIB43A-RELATED"/>
    <property type="match status" value="1"/>
</dbReference>
<evidence type="ECO:0000256" key="7">
    <source>
        <dbReference type="ARBA" id="ARBA00023212"/>
    </source>
</evidence>
<keyword evidence="8" id="KW-0966">Cell projection</keyword>
<keyword evidence="5 11" id="KW-0175">Coiled coil</keyword>
<evidence type="ECO:0000256" key="9">
    <source>
        <dbReference type="ARBA" id="ARBA00041087"/>
    </source>
</evidence>
<feature type="region of interest" description="Disordered" evidence="12">
    <location>
        <begin position="123"/>
        <end position="153"/>
    </location>
</feature>
<keyword evidence="4" id="KW-0282">Flagellum</keyword>
<feature type="compositionally biased region" description="Polar residues" evidence="12">
    <location>
        <begin position="135"/>
        <end position="148"/>
    </location>
</feature>
<evidence type="ECO:0000256" key="6">
    <source>
        <dbReference type="ARBA" id="ARBA00023069"/>
    </source>
</evidence>
<feature type="compositionally biased region" description="Basic and acidic residues" evidence="12">
    <location>
        <begin position="341"/>
        <end position="362"/>
    </location>
</feature>
<feature type="region of interest" description="Disordered" evidence="12">
    <location>
        <begin position="309"/>
        <end position="383"/>
    </location>
</feature>
<organism evidence="13 14">
    <name type="scientific">Aldrovandia affinis</name>
    <dbReference type="NCBI Taxonomy" id="143900"/>
    <lineage>
        <taxon>Eukaryota</taxon>
        <taxon>Metazoa</taxon>
        <taxon>Chordata</taxon>
        <taxon>Craniata</taxon>
        <taxon>Vertebrata</taxon>
        <taxon>Euteleostomi</taxon>
        <taxon>Actinopterygii</taxon>
        <taxon>Neopterygii</taxon>
        <taxon>Teleostei</taxon>
        <taxon>Notacanthiformes</taxon>
        <taxon>Halosauridae</taxon>
        <taxon>Aldrovandia</taxon>
    </lineage>
</organism>
<feature type="compositionally biased region" description="Basic and acidic residues" evidence="12">
    <location>
        <begin position="309"/>
        <end position="330"/>
    </location>
</feature>
<evidence type="ECO:0000313" key="13">
    <source>
        <dbReference type="EMBL" id="KAJ8397002.1"/>
    </source>
</evidence>
<keyword evidence="14" id="KW-1185">Reference proteome</keyword>
<evidence type="ECO:0000256" key="4">
    <source>
        <dbReference type="ARBA" id="ARBA00022846"/>
    </source>
</evidence>
<keyword evidence="6" id="KW-0969">Cilium</keyword>
<sequence length="400" mass="46700">MVTLKRQNKKLHTDRALGGLRCSKESVKMENSEVMSVERRRAAEAARQKRIFNTRNRVIGLDRTALESQVAEKRERENVEREQDKAFESLRAIHDVLVKQQCEDEERRSAALSRELVQFRATHQRAQDSRDADLNFNQQVGSTHSPSASEEDLGPASMQVFQGGDGMDREKKIAEMEENKRVLTAQRQEREKMCLHKKSIELLWGRAQLQQDVRELQLSAAEDEHKREAQVALSKYNQAQAAERAEQQRMERMKDEGENFAEVWHMMTSDLLTECPEVAERGGGGAGPSVLRDRWKGMSAEQLSVIRRQREEQVAEKERRREAERQREAAWDSLQKGQSRQGEEEGKRERERERERRTEMDRFNTQLAKEQRAHQQYLDKSLYTNRPAVSYFKQFNNSSR</sequence>
<dbReference type="PANTHER" id="PTHR14517:SF11">
    <property type="entry name" value="RIB43A-LIKE WITH COILED-COILS PROTEIN 1"/>
    <property type="match status" value="1"/>
</dbReference>
<comment type="similarity">
    <text evidence="2">Belongs to the RIB43A family.</text>
</comment>
<evidence type="ECO:0000256" key="1">
    <source>
        <dbReference type="ARBA" id="ARBA00004611"/>
    </source>
</evidence>
<evidence type="ECO:0000256" key="3">
    <source>
        <dbReference type="ARBA" id="ARBA00022490"/>
    </source>
</evidence>
<dbReference type="EMBL" id="JAINUG010000101">
    <property type="protein sequence ID" value="KAJ8397002.1"/>
    <property type="molecule type" value="Genomic_DNA"/>
</dbReference>
<evidence type="ECO:0000256" key="2">
    <source>
        <dbReference type="ARBA" id="ARBA00006875"/>
    </source>
</evidence>
<evidence type="ECO:0000256" key="10">
    <source>
        <dbReference type="ARBA" id="ARBA00046435"/>
    </source>
</evidence>
<keyword evidence="7" id="KW-0206">Cytoskeleton</keyword>
<comment type="caution">
    <text evidence="13">The sequence shown here is derived from an EMBL/GenBank/DDBJ whole genome shotgun (WGS) entry which is preliminary data.</text>
</comment>
<evidence type="ECO:0000256" key="12">
    <source>
        <dbReference type="SAM" id="MobiDB-lite"/>
    </source>
</evidence>
<dbReference type="AlphaFoldDB" id="A0AAD7WHC5"/>
<gene>
    <name evidence="13" type="ORF">AAFF_G00010560</name>
</gene>
<protein>
    <recommendedName>
        <fullName evidence="9">RIB43A-like with coiled-coils protein 1</fullName>
    </recommendedName>
</protein>
<evidence type="ECO:0000256" key="11">
    <source>
        <dbReference type="SAM" id="Coils"/>
    </source>
</evidence>
<accession>A0AAD7WHC5</accession>
<name>A0AAD7WHC5_9TELE</name>
<keyword evidence="3" id="KW-0963">Cytoplasm</keyword>
<dbReference type="InterPro" id="IPR008805">
    <property type="entry name" value="RIB43A"/>
</dbReference>
<evidence type="ECO:0000256" key="8">
    <source>
        <dbReference type="ARBA" id="ARBA00023273"/>
    </source>
</evidence>
<evidence type="ECO:0000256" key="5">
    <source>
        <dbReference type="ARBA" id="ARBA00023054"/>
    </source>
</evidence>
<evidence type="ECO:0000313" key="14">
    <source>
        <dbReference type="Proteomes" id="UP001221898"/>
    </source>
</evidence>
<reference evidence="13" key="1">
    <citation type="journal article" date="2023" name="Science">
        <title>Genome structures resolve the early diversification of teleost fishes.</title>
        <authorList>
            <person name="Parey E."/>
            <person name="Louis A."/>
            <person name="Montfort J."/>
            <person name="Bouchez O."/>
            <person name="Roques C."/>
            <person name="Iampietro C."/>
            <person name="Lluch J."/>
            <person name="Castinel A."/>
            <person name="Donnadieu C."/>
            <person name="Desvignes T."/>
            <person name="Floi Bucao C."/>
            <person name="Jouanno E."/>
            <person name="Wen M."/>
            <person name="Mejri S."/>
            <person name="Dirks R."/>
            <person name="Jansen H."/>
            <person name="Henkel C."/>
            <person name="Chen W.J."/>
            <person name="Zahm M."/>
            <person name="Cabau C."/>
            <person name="Klopp C."/>
            <person name="Thompson A.W."/>
            <person name="Robinson-Rechavi M."/>
            <person name="Braasch I."/>
            <person name="Lecointre G."/>
            <person name="Bobe J."/>
            <person name="Postlethwait J.H."/>
            <person name="Berthelot C."/>
            <person name="Roest Crollius H."/>
            <person name="Guiguen Y."/>
        </authorList>
    </citation>
    <scope>NUCLEOTIDE SEQUENCE</scope>
    <source>
        <strain evidence="13">NC1722</strain>
    </source>
</reference>